<evidence type="ECO:0000256" key="10">
    <source>
        <dbReference type="RuleBase" id="RU000682"/>
    </source>
</evidence>
<evidence type="ECO:0000256" key="1">
    <source>
        <dbReference type="ARBA" id="ARBA00004123"/>
    </source>
</evidence>
<evidence type="ECO:0000259" key="12">
    <source>
        <dbReference type="PROSITE" id="PS50071"/>
    </source>
</evidence>
<dbReference type="Pfam" id="PF00046">
    <property type="entry name" value="Homeodomain"/>
    <property type="match status" value="1"/>
</dbReference>
<keyword evidence="13" id="KW-1185">Reference proteome</keyword>
<dbReference type="SMART" id="SM00389">
    <property type="entry name" value="HOX"/>
    <property type="match status" value="1"/>
</dbReference>
<dbReference type="PANTHER" id="PTHR45940:SF2">
    <property type="entry name" value="WUSCHEL-RELATED HOMEOBOX 1"/>
    <property type="match status" value="1"/>
</dbReference>
<reference evidence="13" key="1">
    <citation type="journal article" date="2015" name="Nat. Genet.">
        <title>The pineapple genome and the evolution of CAM photosynthesis.</title>
        <authorList>
            <person name="Ming R."/>
            <person name="VanBuren R."/>
            <person name="Wai C.M."/>
            <person name="Tang H."/>
            <person name="Schatz M.C."/>
            <person name="Bowers J.E."/>
            <person name="Lyons E."/>
            <person name="Wang M.L."/>
            <person name="Chen J."/>
            <person name="Biggers E."/>
            <person name="Zhang J."/>
            <person name="Huang L."/>
            <person name="Zhang L."/>
            <person name="Miao W."/>
            <person name="Zhang J."/>
            <person name="Ye Z."/>
            <person name="Miao C."/>
            <person name="Lin Z."/>
            <person name="Wang H."/>
            <person name="Zhou H."/>
            <person name="Yim W.C."/>
            <person name="Priest H.D."/>
            <person name="Zheng C."/>
            <person name="Woodhouse M."/>
            <person name="Edger P.P."/>
            <person name="Guyot R."/>
            <person name="Guo H.B."/>
            <person name="Guo H."/>
            <person name="Zheng G."/>
            <person name="Singh R."/>
            <person name="Sharma A."/>
            <person name="Min X."/>
            <person name="Zheng Y."/>
            <person name="Lee H."/>
            <person name="Gurtowski J."/>
            <person name="Sedlazeck F.J."/>
            <person name="Harkess A."/>
            <person name="McKain M.R."/>
            <person name="Liao Z."/>
            <person name="Fang J."/>
            <person name="Liu J."/>
            <person name="Zhang X."/>
            <person name="Zhang Q."/>
            <person name="Hu W."/>
            <person name="Qin Y."/>
            <person name="Wang K."/>
            <person name="Chen L.Y."/>
            <person name="Shirley N."/>
            <person name="Lin Y.R."/>
            <person name="Liu L.Y."/>
            <person name="Hernandez A.G."/>
            <person name="Wright C.L."/>
            <person name="Bulone V."/>
            <person name="Tuskan G.A."/>
            <person name="Heath K."/>
            <person name="Zee F."/>
            <person name="Moore P.H."/>
            <person name="Sunkar R."/>
            <person name="Leebens-Mack J.H."/>
            <person name="Mockler T."/>
            <person name="Bennetzen J.L."/>
            <person name="Freeling M."/>
            <person name="Sankoff D."/>
            <person name="Paterson A.H."/>
            <person name="Zhu X."/>
            <person name="Yang X."/>
            <person name="Smith J.A."/>
            <person name="Cushman J.C."/>
            <person name="Paull R.E."/>
            <person name="Yu Q."/>
        </authorList>
    </citation>
    <scope>NUCLEOTIDE SEQUENCE [LARGE SCALE GENOMIC DNA]</scope>
    <source>
        <strain evidence="13">cv. F153</strain>
    </source>
</reference>
<feature type="region of interest" description="Disordered" evidence="11">
    <location>
        <begin position="48"/>
        <end position="68"/>
    </location>
</feature>
<dbReference type="Proteomes" id="UP000515123">
    <property type="component" value="Linkage group 24"/>
</dbReference>
<dbReference type="PANTHER" id="PTHR45940">
    <property type="entry name" value="WUSCHEL-RELATED HOMEOBOX 1-RELATED"/>
    <property type="match status" value="1"/>
</dbReference>
<evidence type="ECO:0000256" key="4">
    <source>
        <dbReference type="ARBA" id="ARBA00023125"/>
    </source>
</evidence>
<feature type="domain" description="Homeobox" evidence="12">
    <location>
        <begin position="64"/>
        <end position="130"/>
    </location>
</feature>
<feature type="DNA-binding region" description="Homeobox" evidence="9">
    <location>
        <begin position="66"/>
        <end position="131"/>
    </location>
</feature>
<dbReference type="RefSeq" id="XP_020114973.1">
    <property type="nucleotide sequence ID" value="XM_020259384.1"/>
</dbReference>
<evidence type="ECO:0000256" key="7">
    <source>
        <dbReference type="ARBA" id="ARBA00023242"/>
    </source>
</evidence>
<comment type="subcellular location">
    <subcellularLocation>
        <location evidence="1 9 10">Nucleus</location>
    </subcellularLocation>
</comment>
<comment type="similarity">
    <text evidence="8">Belongs to the WUS homeobox family.</text>
</comment>
<evidence type="ECO:0000256" key="3">
    <source>
        <dbReference type="ARBA" id="ARBA00023015"/>
    </source>
</evidence>
<proteinExistence type="inferred from homology"/>
<keyword evidence="5 9" id="KW-0371">Homeobox</keyword>
<keyword evidence="4 9" id="KW-0238">DNA-binding</keyword>
<evidence type="ECO:0000256" key="5">
    <source>
        <dbReference type="ARBA" id="ARBA00023155"/>
    </source>
</evidence>
<evidence type="ECO:0000256" key="9">
    <source>
        <dbReference type="PROSITE-ProRule" id="PRU00108"/>
    </source>
</evidence>
<evidence type="ECO:0000313" key="14">
    <source>
        <dbReference type="RefSeq" id="XP_020114973.1"/>
    </source>
</evidence>
<dbReference type="GO" id="GO:0099402">
    <property type="term" value="P:plant organ development"/>
    <property type="evidence" value="ECO:0007669"/>
    <property type="project" value="InterPro"/>
</dbReference>
<dbReference type="CDD" id="cd00086">
    <property type="entry name" value="homeodomain"/>
    <property type="match status" value="1"/>
</dbReference>
<reference evidence="14" key="2">
    <citation type="submission" date="2025-08" db="UniProtKB">
        <authorList>
            <consortium name="RefSeq"/>
        </authorList>
    </citation>
    <scope>IDENTIFICATION</scope>
    <source>
        <tissue evidence="14">Leaf</tissue>
    </source>
</reference>
<organism evidence="13 14">
    <name type="scientific">Ananas comosus</name>
    <name type="common">Pineapple</name>
    <name type="synonym">Ananas ananas</name>
    <dbReference type="NCBI Taxonomy" id="4615"/>
    <lineage>
        <taxon>Eukaryota</taxon>
        <taxon>Viridiplantae</taxon>
        <taxon>Streptophyta</taxon>
        <taxon>Embryophyta</taxon>
        <taxon>Tracheophyta</taxon>
        <taxon>Spermatophyta</taxon>
        <taxon>Magnoliopsida</taxon>
        <taxon>Liliopsida</taxon>
        <taxon>Poales</taxon>
        <taxon>Bromeliaceae</taxon>
        <taxon>Bromelioideae</taxon>
        <taxon>Ananas</taxon>
    </lineage>
</organism>
<gene>
    <name evidence="14" type="primary">LOC109728852</name>
</gene>
<keyword evidence="3" id="KW-0805">Transcription regulation</keyword>
<keyword evidence="6" id="KW-0804">Transcription</keyword>
<dbReference type="GeneID" id="109728852"/>
<accession>A0A6P5HQR9</accession>
<keyword evidence="2" id="KW-0217">Developmental protein</keyword>
<dbReference type="InterPro" id="IPR044555">
    <property type="entry name" value="WUSCHEL-like"/>
</dbReference>
<dbReference type="InterPro" id="IPR009057">
    <property type="entry name" value="Homeodomain-like_sf"/>
</dbReference>
<evidence type="ECO:0000256" key="2">
    <source>
        <dbReference type="ARBA" id="ARBA00022473"/>
    </source>
</evidence>
<sequence length="332" mass="35323">MEPYQYNAHHDQETAPPIPNTIGMGMGMGIGIGGGAGGGGGGLINSSKYSGSSSSSASSSSMVCRQSSTRWIPTSEQIRILRDLYYNCGIRSPTSEQIQRISATLRRYGKIEGKNVFYWFQNHKARERQKKRLSVDPNAAATPSHNKPVTAAAAAVSVSSPCVSPGVYGVGQILENSVYEGSMIRERSFREYCCMTGGVAVEGGDVIIGEERESNDNASWVGVDTAAADADAVAVTTAQWMHYCPDRQAAASAAREIETLPLFPTCSSSGGGVLNGEEEEQEEEQEAYGGGANWTEQYMQASLCHNHGHGHSAASLELTLSSYYGSPPPGSM</sequence>
<keyword evidence="7 9" id="KW-0539">Nucleus</keyword>
<evidence type="ECO:0000256" key="11">
    <source>
        <dbReference type="SAM" id="MobiDB-lite"/>
    </source>
</evidence>
<feature type="region of interest" description="Disordered" evidence="11">
    <location>
        <begin position="268"/>
        <end position="288"/>
    </location>
</feature>
<name>A0A6P5HQR9_ANACO</name>
<evidence type="ECO:0000313" key="13">
    <source>
        <dbReference type="Proteomes" id="UP000515123"/>
    </source>
</evidence>
<evidence type="ECO:0000256" key="8">
    <source>
        <dbReference type="ARBA" id="ARBA00024040"/>
    </source>
</evidence>
<evidence type="ECO:0000256" key="6">
    <source>
        <dbReference type="ARBA" id="ARBA00023163"/>
    </source>
</evidence>
<dbReference type="Gene3D" id="1.10.10.60">
    <property type="entry name" value="Homeodomain-like"/>
    <property type="match status" value="1"/>
</dbReference>
<dbReference type="SUPFAM" id="SSF46689">
    <property type="entry name" value="Homeodomain-like"/>
    <property type="match status" value="1"/>
</dbReference>
<dbReference type="AlphaFoldDB" id="A0A6P5HQR9"/>
<dbReference type="InterPro" id="IPR001356">
    <property type="entry name" value="HD"/>
</dbReference>
<dbReference type="GO" id="GO:0003700">
    <property type="term" value="F:DNA-binding transcription factor activity"/>
    <property type="evidence" value="ECO:0007669"/>
    <property type="project" value="InterPro"/>
</dbReference>
<protein>
    <submittedName>
        <fullName evidence="14">Protein WUSCHEL-like</fullName>
    </submittedName>
</protein>
<feature type="region of interest" description="Disordered" evidence="11">
    <location>
        <begin position="1"/>
        <end position="20"/>
    </location>
</feature>
<feature type="compositionally biased region" description="Acidic residues" evidence="11">
    <location>
        <begin position="276"/>
        <end position="286"/>
    </location>
</feature>
<dbReference type="GO" id="GO:0005634">
    <property type="term" value="C:nucleus"/>
    <property type="evidence" value="ECO:0007669"/>
    <property type="project" value="UniProtKB-SubCell"/>
</dbReference>
<dbReference type="PROSITE" id="PS50071">
    <property type="entry name" value="HOMEOBOX_2"/>
    <property type="match status" value="1"/>
</dbReference>
<dbReference type="GO" id="GO:0003677">
    <property type="term" value="F:DNA binding"/>
    <property type="evidence" value="ECO:0007669"/>
    <property type="project" value="UniProtKB-UniRule"/>
</dbReference>
<dbReference type="OrthoDB" id="773671at2759"/>